<dbReference type="Proteomes" id="UP000813824">
    <property type="component" value="Unassembled WGS sequence"/>
</dbReference>
<gene>
    <name evidence="2" type="ORF">BXZ70DRAFT_903631</name>
</gene>
<accession>A0A8K0UY97</accession>
<feature type="region of interest" description="Disordered" evidence="1">
    <location>
        <begin position="1"/>
        <end position="47"/>
    </location>
</feature>
<organism evidence="2 3">
    <name type="scientific">Cristinia sonorae</name>
    <dbReference type="NCBI Taxonomy" id="1940300"/>
    <lineage>
        <taxon>Eukaryota</taxon>
        <taxon>Fungi</taxon>
        <taxon>Dikarya</taxon>
        <taxon>Basidiomycota</taxon>
        <taxon>Agaricomycotina</taxon>
        <taxon>Agaricomycetes</taxon>
        <taxon>Agaricomycetidae</taxon>
        <taxon>Agaricales</taxon>
        <taxon>Pleurotineae</taxon>
        <taxon>Stephanosporaceae</taxon>
        <taxon>Cristinia</taxon>
    </lineage>
</organism>
<protein>
    <submittedName>
        <fullName evidence="2">Uncharacterized protein</fullName>
    </submittedName>
</protein>
<feature type="region of interest" description="Disordered" evidence="1">
    <location>
        <begin position="154"/>
        <end position="179"/>
    </location>
</feature>
<evidence type="ECO:0000256" key="1">
    <source>
        <dbReference type="SAM" id="MobiDB-lite"/>
    </source>
</evidence>
<sequence length="266" mass="28679">MPSLRRTFSSPSVVRPSPYSTSSSSTNQASRQGGFGPRRSLGSETGGRRVLADIDWWTVHAGQIFTPGYAPPAQLQDGEDDPQNEQEFPINNVNTAATPSVSEATPLTAVWHTDLPGSGAGASIEAEPLHVPYASSANFDETLPSLAHFSALSIAPRTPGQRRDTVSSNSSAESSPTSTIASLSPMLDLGFSDFAPPSSSFGFETVPLSFSSPSRPSRHNTMATRSVSYSFFETTREQEHRFDDIPCYPAESFSCTMTDIDDLFYH</sequence>
<feature type="compositionally biased region" description="Low complexity" evidence="1">
    <location>
        <begin position="167"/>
        <end position="179"/>
    </location>
</feature>
<feature type="region of interest" description="Disordered" evidence="1">
    <location>
        <begin position="68"/>
        <end position="87"/>
    </location>
</feature>
<dbReference type="EMBL" id="JAEVFJ010000002">
    <property type="protein sequence ID" value="KAH8106804.1"/>
    <property type="molecule type" value="Genomic_DNA"/>
</dbReference>
<evidence type="ECO:0000313" key="3">
    <source>
        <dbReference type="Proteomes" id="UP000813824"/>
    </source>
</evidence>
<reference evidence="2" key="1">
    <citation type="journal article" date="2021" name="New Phytol.">
        <title>Evolutionary innovations through gain and loss of genes in the ectomycorrhizal Boletales.</title>
        <authorList>
            <person name="Wu G."/>
            <person name="Miyauchi S."/>
            <person name="Morin E."/>
            <person name="Kuo A."/>
            <person name="Drula E."/>
            <person name="Varga T."/>
            <person name="Kohler A."/>
            <person name="Feng B."/>
            <person name="Cao Y."/>
            <person name="Lipzen A."/>
            <person name="Daum C."/>
            <person name="Hundley H."/>
            <person name="Pangilinan J."/>
            <person name="Johnson J."/>
            <person name="Barry K."/>
            <person name="LaButti K."/>
            <person name="Ng V."/>
            <person name="Ahrendt S."/>
            <person name="Min B."/>
            <person name="Choi I.G."/>
            <person name="Park H."/>
            <person name="Plett J.M."/>
            <person name="Magnuson J."/>
            <person name="Spatafora J.W."/>
            <person name="Nagy L.G."/>
            <person name="Henrissat B."/>
            <person name="Grigoriev I.V."/>
            <person name="Yang Z.L."/>
            <person name="Xu J."/>
            <person name="Martin F.M."/>
        </authorList>
    </citation>
    <scope>NUCLEOTIDE SEQUENCE</scope>
    <source>
        <strain evidence="2">KKN 215</strain>
    </source>
</reference>
<feature type="compositionally biased region" description="Low complexity" evidence="1">
    <location>
        <begin position="1"/>
        <end position="26"/>
    </location>
</feature>
<dbReference type="AlphaFoldDB" id="A0A8K0UY97"/>
<name>A0A8K0UY97_9AGAR</name>
<dbReference type="OrthoDB" id="3236040at2759"/>
<proteinExistence type="predicted"/>
<comment type="caution">
    <text evidence="2">The sequence shown here is derived from an EMBL/GenBank/DDBJ whole genome shotgun (WGS) entry which is preliminary data.</text>
</comment>
<keyword evidence="3" id="KW-1185">Reference proteome</keyword>
<evidence type="ECO:0000313" key="2">
    <source>
        <dbReference type="EMBL" id="KAH8106804.1"/>
    </source>
</evidence>